<dbReference type="GO" id="GO:0005506">
    <property type="term" value="F:iron ion binding"/>
    <property type="evidence" value="ECO:0007669"/>
    <property type="project" value="InterPro"/>
</dbReference>
<dbReference type="Pfam" id="PF00067">
    <property type="entry name" value="p450"/>
    <property type="match status" value="1"/>
</dbReference>
<keyword evidence="4 7" id="KW-0560">Oxidoreductase</keyword>
<comment type="similarity">
    <text evidence="1 7">Belongs to the cytochrome P450 family.</text>
</comment>
<evidence type="ECO:0000313" key="9">
    <source>
        <dbReference type="Proteomes" id="UP001206128"/>
    </source>
</evidence>
<organism evidence="8 9">
    <name type="scientific">Goodfellowiella coeruleoviolacea</name>
    <dbReference type="NCBI Taxonomy" id="334858"/>
    <lineage>
        <taxon>Bacteria</taxon>
        <taxon>Bacillati</taxon>
        <taxon>Actinomycetota</taxon>
        <taxon>Actinomycetes</taxon>
        <taxon>Pseudonocardiales</taxon>
        <taxon>Pseudonocardiaceae</taxon>
        <taxon>Goodfellowiella</taxon>
    </lineage>
</organism>
<accession>A0AAE3KNM7</accession>
<keyword evidence="2 7" id="KW-0349">Heme</keyword>
<gene>
    <name evidence="8" type="ORF">LX83_005711</name>
</gene>
<name>A0AAE3KNM7_9PSEU</name>
<keyword evidence="6 7" id="KW-0503">Monooxygenase</keyword>
<dbReference type="Gene3D" id="1.10.630.10">
    <property type="entry name" value="Cytochrome P450"/>
    <property type="match status" value="1"/>
</dbReference>
<dbReference type="InterPro" id="IPR036396">
    <property type="entry name" value="Cyt_P450_sf"/>
</dbReference>
<dbReference type="SUPFAM" id="SSF48264">
    <property type="entry name" value="Cytochrome P450"/>
    <property type="match status" value="1"/>
</dbReference>
<dbReference type="FunFam" id="1.10.630.10:FF:000018">
    <property type="entry name" value="Cytochrome P450 monooxygenase"/>
    <property type="match status" value="1"/>
</dbReference>
<dbReference type="GO" id="GO:0020037">
    <property type="term" value="F:heme binding"/>
    <property type="evidence" value="ECO:0007669"/>
    <property type="project" value="InterPro"/>
</dbReference>
<dbReference type="InterPro" id="IPR017972">
    <property type="entry name" value="Cyt_P450_CS"/>
</dbReference>
<dbReference type="Proteomes" id="UP001206128">
    <property type="component" value="Unassembled WGS sequence"/>
</dbReference>
<evidence type="ECO:0000256" key="1">
    <source>
        <dbReference type="ARBA" id="ARBA00010617"/>
    </source>
</evidence>
<dbReference type="InterPro" id="IPR001128">
    <property type="entry name" value="Cyt_P450"/>
</dbReference>
<dbReference type="CDD" id="cd11031">
    <property type="entry name" value="Cyp158A-like"/>
    <property type="match status" value="1"/>
</dbReference>
<dbReference type="PANTHER" id="PTHR46696:SF1">
    <property type="entry name" value="CYTOCHROME P450 YJIB-RELATED"/>
    <property type="match status" value="1"/>
</dbReference>
<evidence type="ECO:0000256" key="5">
    <source>
        <dbReference type="ARBA" id="ARBA00023004"/>
    </source>
</evidence>
<evidence type="ECO:0000313" key="8">
    <source>
        <dbReference type="EMBL" id="MCP2168833.1"/>
    </source>
</evidence>
<dbReference type="PROSITE" id="PS00086">
    <property type="entry name" value="CYTOCHROME_P450"/>
    <property type="match status" value="1"/>
</dbReference>
<dbReference type="GO" id="GO:0016705">
    <property type="term" value="F:oxidoreductase activity, acting on paired donors, with incorporation or reduction of molecular oxygen"/>
    <property type="evidence" value="ECO:0007669"/>
    <property type="project" value="InterPro"/>
</dbReference>
<dbReference type="PRINTS" id="PR00359">
    <property type="entry name" value="BP450"/>
</dbReference>
<evidence type="ECO:0000256" key="7">
    <source>
        <dbReference type="RuleBase" id="RU000461"/>
    </source>
</evidence>
<protein>
    <submittedName>
        <fullName evidence="8">Nocardicin N-oxygenase</fullName>
    </submittedName>
</protein>
<evidence type="ECO:0000256" key="2">
    <source>
        <dbReference type="ARBA" id="ARBA00022617"/>
    </source>
</evidence>
<sequence length="403" mass="44517">MSRDEINDPLLYPFADGQQLRLSPRYAELRQTPGLPRVRLPHGAPAWLVTRYEDARFVLTDRRFRARVPGQTPDTPRMTPDPPPPEGDIVQHTGAAHMRLRKVLAKAFTVRRVEALRSRTTGIVVELIDDMEQLGPPADLVAHFALPLPMSVLSELIGIPPEHHDQVMTWSGALLGRELTTVPPHQTAEHVAAFTDYLTNQIRHRRATASGGVISELALACTRGTLNAREAAVLALSLVRSGREATTVALTNFVHLLSSTRQWKRLVDDPALVSTAVEELLRFTPLSAGALIPRCAVADAEVGGHLVRAGEFVIVPFTAANWDETAFTDPGDLDLSRRRNSHIAFGFGPHRCIAAELSRMVLQVALTQLVERMPELCVAVRTDELPWLTTGQFRGFARLPVSW</sequence>
<evidence type="ECO:0000256" key="4">
    <source>
        <dbReference type="ARBA" id="ARBA00023002"/>
    </source>
</evidence>
<proteinExistence type="inferred from homology"/>
<keyword evidence="9" id="KW-1185">Reference proteome</keyword>
<evidence type="ECO:0000256" key="6">
    <source>
        <dbReference type="ARBA" id="ARBA00023033"/>
    </source>
</evidence>
<keyword evidence="5 7" id="KW-0408">Iron</keyword>
<dbReference type="InterPro" id="IPR002397">
    <property type="entry name" value="Cyt_P450_B"/>
</dbReference>
<comment type="caution">
    <text evidence="8">The sequence shown here is derived from an EMBL/GenBank/DDBJ whole genome shotgun (WGS) entry which is preliminary data.</text>
</comment>
<dbReference type="PANTHER" id="PTHR46696">
    <property type="entry name" value="P450, PUTATIVE (EUROFUNG)-RELATED"/>
    <property type="match status" value="1"/>
</dbReference>
<evidence type="ECO:0000256" key="3">
    <source>
        <dbReference type="ARBA" id="ARBA00022723"/>
    </source>
</evidence>
<dbReference type="GO" id="GO:0004497">
    <property type="term" value="F:monooxygenase activity"/>
    <property type="evidence" value="ECO:0007669"/>
    <property type="project" value="UniProtKB-KW"/>
</dbReference>
<dbReference type="EMBL" id="JAMTCK010000015">
    <property type="protein sequence ID" value="MCP2168833.1"/>
    <property type="molecule type" value="Genomic_DNA"/>
</dbReference>
<reference evidence="8" key="1">
    <citation type="submission" date="2022-06" db="EMBL/GenBank/DDBJ databases">
        <title>Genomic Encyclopedia of Archaeal and Bacterial Type Strains, Phase II (KMG-II): from individual species to whole genera.</title>
        <authorList>
            <person name="Goeker M."/>
        </authorList>
    </citation>
    <scope>NUCLEOTIDE SEQUENCE</scope>
    <source>
        <strain evidence="8">DSM 43935</strain>
    </source>
</reference>
<keyword evidence="3 7" id="KW-0479">Metal-binding</keyword>
<dbReference type="AlphaFoldDB" id="A0AAE3KNM7"/>
<dbReference type="RefSeq" id="WP_253777002.1">
    <property type="nucleotide sequence ID" value="NZ_JAMTCK010000015.1"/>
</dbReference>